<keyword evidence="2" id="KW-1185">Reference proteome</keyword>
<dbReference type="Proteomes" id="UP000006281">
    <property type="component" value="Chromosome"/>
</dbReference>
<proteinExistence type="predicted"/>
<dbReference type="PATRIC" id="fig|1179773.3.peg.5379"/>
<organism evidence="1 2">
    <name type="scientific">Saccharothrix espanaensis (strain ATCC 51144 / DSM 44229 / JCM 9112 / NBRC 15066 / NRRL 15764)</name>
    <dbReference type="NCBI Taxonomy" id="1179773"/>
    <lineage>
        <taxon>Bacteria</taxon>
        <taxon>Bacillati</taxon>
        <taxon>Actinomycetota</taxon>
        <taxon>Actinomycetes</taxon>
        <taxon>Pseudonocardiales</taxon>
        <taxon>Pseudonocardiaceae</taxon>
        <taxon>Saccharothrix</taxon>
    </lineage>
</organism>
<dbReference type="KEGG" id="sesp:BN6_53420"/>
<evidence type="ECO:0000313" key="1">
    <source>
        <dbReference type="EMBL" id="CCH32605.1"/>
    </source>
</evidence>
<protein>
    <submittedName>
        <fullName evidence="1">Uncharacterized protein</fullName>
    </submittedName>
</protein>
<name>K0JXL0_SACES</name>
<dbReference type="HOGENOM" id="CLU_2773420_0_0_11"/>
<dbReference type="EMBL" id="HE804045">
    <property type="protein sequence ID" value="CCH32605.1"/>
    <property type="molecule type" value="Genomic_DNA"/>
</dbReference>
<dbReference type="RefSeq" id="WP_015102717.1">
    <property type="nucleotide sequence ID" value="NC_019673.1"/>
</dbReference>
<dbReference type="AlphaFoldDB" id="K0JXL0"/>
<gene>
    <name evidence="1" type="ordered locus">BN6_53420</name>
</gene>
<evidence type="ECO:0000313" key="2">
    <source>
        <dbReference type="Proteomes" id="UP000006281"/>
    </source>
</evidence>
<sequence>MTSTPCPPTGAFVVYLNPDLLDPAPFVCGAVIGDSIVDPETRRPWVPVLGTGHLALVDTADIVESTPRRP</sequence>
<reference evidence="1 2" key="1">
    <citation type="journal article" date="2012" name="BMC Genomics">
        <title>Complete genome sequence of Saccharothrix espanaensis DSM 44229T and comparison to the other completely sequenced Pseudonocardiaceae.</title>
        <authorList>
            <person name="Strobel T."/>
            <person name="Al-Dilaimi A."/>
            <person name="Blom J."/>
            <person name="Gessner A."/>
            <person name="Kalinowski J."/>
            <person name="Luzhetska M."/>
            <person name="Puhler A."/>
            <person name="Szczepanowski R."/>
            <person name="Bechthold A."/>
            <person name="Ruckert C."/>
        </authorList>
    </citation>
    <scope>NUCLEOTIDE SEQUENCE [LARGE SCALE GENOMIC DNA]</scope>
    <source>
        <strain evidence="2">ATCC 51144 / DSM 44229 / JCM 9112 / NBRC 15066 / NRRL 15764</strain>
    </source>
</reference>
<accession>K0JXL0</accession>
<dbReference type="OrthoDB" id="3697292at2"/>